<dbReference type="EMBL" id="LSSK01000608">
    <property type="protein sequence ID" value="OMH82723.1"/>
    <property type="molecule type" value="Genomic_DNA"/>
</dbReference>
<keyword evidence="2" id="KW-1185">Reference proteome</keyword>
<evidence type="ECO:0000313" key="2">
    <source>
        <dbReference type="Proteomes" id="UP000188320"/>
    </source>
</evidence>
<protein>
    <submittedName>
        <fullName evidence="1">Uncharacterized protein</fullName>
    </submittedName>
</protein>
<comment type="caution">
    <text evidence="1">The sequence shown here is derived from an EMBL/GenBank/DDBJ whole genome shotgun (WGS) entry which is preliminary data.</text>
</comment>
<dbReference type="AlphaFoldDB" id="A0A1R1PP97"/>
<gene>
    <name evidence="1" type="ORF">AX774_g3795</name>
</gene>
<reference evidence="2" key="1">
    <citation type="submission" date="2017-01" db="EMBL/GenBank/DDBJ databases">
        <authorList>
            <person name="Wang Y."/>
            <person name="White M."/>
            <person name="Kvist S."/>
            <person name="Moncalvo J.-M."/>
        </authorList>
    </citation>
    <scope>NUCLEOTIDE SEQUENCE [LARGE SCALE GENOMIC DNA]</scope>
    <source>
        <strain evidence="2">COL-18-3</strain>
    </source>
</reference>
<organism evidence="1 2">
    <name type="scientific">Zancudomyces culisetae</name>
    <name type="common">Gut fungus</name>
    <name type="synonym">Smittium culisetae</name>
    <dbReference type="NCBI Taxonomy" id="1213189"/>
    <lineage>
        <taxon>Eukaryota</taxon>
        <taxon>Fungi</taxon>
        <taxon>Fungi incertae sedis</taxon>
        <taxon>Zoopagomycota</taxon>
        <taxon>Kickxellomycotina</taxon>
        <taxon>Harpellomycetes</taxon>
        <taxon>Harpellales</taxon>
        <taxon>Legeriomycetaceae</taxon>
        <taxon>Zancudomyces</taxon>
    </lineage>
</organism>
<dbReference type="Proteomes" id="UP000188320">
    <property type="component" value="Unassembled WGS sequence"/>
</dbReference>
<proteinExistence type="predicted"/>
<evidence type="ECO:0000313" key="1">
    <source>
        <dbReference type="EMBL" id="OMH82723.1"/>
    </source>
</evidence>
<accession>A0A1R1PP97</accession>
<name>A0A1R1PP97_ZANCU</name>
<sequence length="109" mass="12350">MKRVYQRNKSMVNKVLESQSKSEALVDLDKYFSELEHKKLDGLHYIPNASSADLNGRKIASTCFREGDGGKDEKCMTRCAALFDCLLVTFEQVRSDLEKSIVEIENTAL</sequence>